<accession>A0A0E9WX49</accession>
<sequence length="48" mass="5708">MKSIFISCKTSPPNLNISNYRSIFFLNEALVFFPFNIYNITWNNMQDL</sequence>
<reference evidence="1" key="2">
    <citation type="journal article" date="2015" name="Fish Shellfish Immunol.">
        <title>Early steps in the European eel (Anguilla anguilla)-Vibrio vulnificus interaction in the gills: Role of the RtxA13 toxin.</title>
        <authorList>
            <person name="Callol A."/>
            <person name="Pajuelo D."/>
            <person name="Ebbesson L."/>
            <person name="Teles M."/>
            <person name="MacKenzie S."/>
            <person name="Amaro C."/>
        </authorList>
    </citation>
    <scope>NUCLEOTIDE SEQUENCE</scope>
</reference>
<reference evidence="1" key="1">
    <citation type="submission" date="2014-11" db="EMBL/GenBank/DDBJ databases">
        <authorList>
            <person name="Amaro Gonzalez C."/>
        </authorList>
    </citation>
    <scope>NUCLEOTIDE SEQUENCE</scope>
</reference>
<evidence type="ECO:0000313" key="1">
    <source>
        <dbReference type="EMBL" id="JAH95062.1"/>
    </source>
</evidence>
<proteinExistence type="predicted"/>
<protein>
    <submittedName>
        <fullName evidence="1">Uncharacterized protein</fullName>
    </submittedName>
</protein>
<organism evidence="1">
    <name type="scientific">Anguilla anguilla</name>
    <name type="common">European freshwater eel</name>
    <name type="synonym">Muraena anguilla</name>
    <dbReference type="NCBI Taxonomy" id="7936"/>
    <lineage>
        <taxon>Eukaryota</taxon>
        <taxon>Metazoa</taxon>
        <taxon>Chordata</taxon>
        <taxon>Craniata</taxon>
        <taxon>Vertebrata</taxon>
        <taxon>Euteleostomi</taxon>
        <taxon>Actinopterygii</taxon>
        <taxon>Neopterygii</taxon>
        <taxon>Teleostei</taxon>
        <taxon>Anguilliformes</taxon>
        <taxon>Anguillidae</taxon>
        <taxon>Anguilla</taxon>
    </lineage>
</organism>
<dbReference type="AlphaFoldDB" id="A0A0E9WX49"/>
<dbReference type="EMBL" id="GBXM01013515">
    <property type="protein sequence ID" value="JAH95062.1"/>
    <property type="molecule type" value="Transcribed_RNA"/>
</dbReference>
<name>A0A0E9WX49_ANGAN</name>